<evidence type="ECO:0000256" key="6">
    <source>
        <dbReference type="ARBA" id="ARBA00023163"/>
    </source>
</evidence>
<dbReference type="AlphaFoldDB" id="A0A9P8N335"/>
<dbReference type="InterPro" id="IPR051061">
    <property type="entry name" value="Zinc_finger_trans_reg"/>
</dbReference>
<comment type="subcellular location">
    <subcellularLocation>
        <location evidence="1">Nucleus</location>
    </subcellularLocation>
</comment>
<keyword evidence="5" id="KW-0805">Transcription regulation</keyword>
<evidence type="ECO:0000256" key="9">
    <source>
        <dbReference type="SAM" id="MobiDB-lite"/>
    </source>
</evidence>
<feature type="region of interest" description="Disordered" evidence="9">
    <location>
        <begin position="296"/>
        <end position="343"/>
    </location>
</feature>
<protein>
    <submittedName>
        <fullName evidence="11">Zinc finger transcription factor ace1</fullName>
    </submittedName>
</protein>
<dbReference type="SMART" id="SM00355">
    <property type="entry name" value="ZnF_C2H2"/>
    <property type="match status" value="3"/>
</dbReference>
<dbReference type="InterPro" id="IPR013087">
    <property type="entry name" value="Znf_C2H2_type"/>
</dbReference>
<dbReference type="EMBL" id="JAIZPD010000002">
    <property type="protein sequence ID" value="KAH0966778.1"/>
    <property type="molecule type" value="Genomic_DNA"/>
</dbReference>
<evidence type="ECO:0000259" key="10">
    <source>
        <dbReference type="PROSITE" id="PS50157"/>
    </source>
</evidence>
<evidence type="ECO:0000256" key="3">
    <source>
        <dbReference type="ARBA" id="ARBA00022771"/>
    </source>
</evidence>
<name>A0A9P8N335_9HYPO</name>
<gene>
    <name evidence="11" type="ORF">HRG_02187</name>
</gene>
<sequence>MRFVQKQDQKTWPYACDSVGRARGYLHLGVRVGRVECFEAIGPARSIFNDELSGKIVAYLRDNSDQLPDSGNCVDLSLFMVGKSAKRSKPIVLFVSEDKPARREAFRLIKDSGIMKDYQGFELGNMPLKAEFESLRPLVREASAAKAATTDENPTASVAQSICSATSEQVSLHVAPNQPEDEEEIMRSMARRKRNARPEELAPKRCRELGCNKEFKRPCDLTKHEKTHSRPWKCPYATCKYHEFGWPTEKEMVRHVDDKHLDSPTMFECFFAPCPYKSKRESNCKQHMEKAHGWLRNRNKPDGKMPSILTPPRTVSRTVRKTVSSNDQPGTSPAKRIGIAAGSDGGSGATRLLIPDESGANGALRQATAGGLVSFQGIFMFLAVCHCLDRASDGILQAAADDDEDDECEITGLADFEDFEDDDMNATGRGSLSPLCSQRHDPASSESLDDAPYSSYSSSPGPAVEPGDWFDEVKQKSPDPEPPVNTRDVVDIAQHLEVVMSSRALDTALLVVDKETPGTIGLSDYRLRERAIPLEDCSKHVEPGPRDAAVRVATPDRGVIRGTLSGTVSFIRLPHVADFHEVYTVNLMSPLVPGDCGSWSLDWARHRHACVSRLCQCPLRLGVDETDYAA</sequence>
<feature type="compositionally biased region" description="Acidic residues" evidence="9">
    <location>
        <begin position="414"/>
        <end position="424"/>
    </location>
</feature>
<organism evidence="11 12">
    <name type="scientific">Hirsutella rhossiliensis</name>
    <dbReference type="NCBI Taxonomy" id="111463"/>
    <lineage>
        <taxon>Eukaryota</taxon>
        <taxon>Fungi</taxon>
        <taxon>Dikarya</taxon>
        <taxon>Ascomycota</taxon>
        <taxon>Pezizomycotina</taxon>
        <taxon>Sordariomycetes</taxon>
        <taxon>Hypocreomycetidae</taxon>
        <taxon>Hypocreales</taxon>
        <taxon>Ophiocordycipitaceae</taxon>
        <taxon>Hirsutella</taxon>
    </lineage>
</organism>
<dbReference type="Proteomes" id="UP000824596">
    <property type="component" value="Unassembled WGS sequence"/>
</dbReference>
<keyword evidence="6" id="KW-0804">Transcription</keyword>
<keyword evidence="3 8" id="KW-0863">Zinc-finger</keyword>
<keyword evidence="2" id="KW-0479">Metal-binding</keyword>
<evidence type="ECO:0000313" key="11">
    <source>
        <dbReference type="EMBL" id="KAH0966778.1"/>
    </source>
</evidence>
<dbReference type="GO" id="GO:0008270">
    <property type="term" value="F:zinc ion binding"/>
    <property type="evidence" value="ECO:0007669"/>
    <property type="project" value="UniProtKB-KW"/>
</dbReference>
<evidence type="ECO:0000256" key="4">
    <source>
        <dbReference type="ARBA" id="ARBA00022833"/>
    </source>
</evidence>
<keyword evidence="12" id="KW-1185">Reference proteome</keyword>
<proteinExistence type="predicted"/>
<dbReference type="GO" id="GO:0006357">
    <property type="term" value="P:regulation of transcription by RNA polymerase II"/>
    <property type="evidence" value="ECO:0007669"/>
    <property type="project" value="TreeGrafter"/>
</dbReference>
<keyword evidence="4" id="KW-0862">Zinc</keyword>
<evidence type="ECO:0000256" key="5">
    <source>
        <dbReference type="ARBA" id="ARBA00023015"/>
    </source>
</evidence>
<dbReference type="GO" id="GO:0005634">
    <property type="term" value="C:nucleus"/>
    <property type="evidence" value="ECO:0007669"/>
    <property type="project" value="UniProtKB-SubCell"/>
</dbReference>
<reference evidence="11" key="1">
    <citation type="submission" date="2021-09" db="EMBL/GenBank/DDBJ databases">
        <title>A high-quality genome of the endoparasitic fungus Hirsutella rhossiliensis with a comparison of Hirsutella genomes reveals transposable elements contributing to genome size variation.</title>
        <authorList>
            <person name="Lin R."/>
            <person name="Jiao Y."/>
            <person name="Sun X."/>
            <person name="Ling J."/>
            <person name="Xie B."/>
            <person name="Cheng X."/>
        </authorList>
    </citation>
    <scope>NUCLEOTIDE SEQUENCE</scope>
    <source>
        <strain evidence="11">HR02</strain>
    </source>
</reference>
<dbReference type="PROSITE" id="PS50157">
    <property type="entry name" value="ZINC_FINGER_C2H2_2"/>
    <property type="match status" value="1"/>
</dbReference>
<keyword evidence="7" id="KW-0539">Nucleus</keyword>
<evidence type="ECO:0000256" key="7">
    <source>
        <dbReference type="ARBA" id="ARBA00023242"/>
    </source>
</evidence>
<dbReference type="PANTHER" id="PTHR46179:SF13">
    <property type="entry name" value="C2H2-TYPE DOMAIN-CONTAINING PROTEIN"/>
    <property type="match status" value="1"/>
</dbReference>
<evidence type="ECO:0000256" key="1">
    <source>
        <dbReference type="ARBA" id="ARBA00004123"/>
    </source>
</evidence>
<accession>A0A9P8N335</accession>
<dbReference type="PROSITE" id="PS00028">
    <property type="entry name" value="ZINC_FINGER_C2H2_1"/>
    <property type="match status" value="1"/>
</dbReference>
<feature type="domain" description="C2H2-type" evidence="10">
    <location>
        <begin position="204"/>
        <end position="233"/>
    </location>
</feature>
<feature type="compositionally biased region" description="Polar residues" evidence="9">
    <location>
        <begin position="313"/>
        <end position="331"/>
    </location>
</feature>
<evidence type="ECO:0000313" key="12">
    <source>
        <dbReference type="Proteomes" id="UP000824596"/>
    </source>
</evidence>
<feature type="region of interest" description="Disordered" evidence="9">
    <location>
        <begin position="414"/>
        <end position="486"/>
    </location>
</feature>
<evidence type="ECO:0000256" key="8">
    <source>
        <dbReference type="PROSITE-ProRule" id="PRU00042"/>
    </source>
</evidence>
<dbReference type="GeneID" id="68351316"/>
<dbReference type="PANTHER" id="PTHR46179">
    <property type="entry name" value="ZINC FINGER PROTEIN"/>
    <property type="match status" value="1"/>
</dbReference>
<comment type="caution">
    <text evidence="11">The sequence shown here is derived from an EMBL/GenBank/DDBJ whole genome shotgun (WGS) entry which is preliminary data.</text>
</comment>
<dbReference type="OrthoDB" id="9368434at2759"/>
<dbReference type="RefSeq" id="XP_044724291.1">
    <property type="nucleotide sequence ID" value="XM_044860658.1"/>
</dbReference>
<evidence type="ECO:0000256" key="2">
    <source>
        <dbReference type="ARBA" id="ARBA00022723"/>
    </source>
</evidence>